<keyword evidence="8 16" id="KW-1278">Translocase</keyword>
<feature type="binding site" evidence="14">
    <location>
        <position position="870"/>
    </location>
    <ligand>
        <name>ATP</name>
        <dbReference type="ChEBI" id="CHEBI:30616"/>
    </ligand>
</feature>
<dbReference type="Proteomes" id="UP000235786">
    <property type="component" value="Unassembled WGS sequence"/>
</dbReference>
<comment type="subcellular location">
    <subcellularLocation>
        <location evidence="1 16">Membrane</location>
        <topology evidence="1 16">Multi-pass membrane protein</topology>
    </subcellularLocation>
</comment>
<dbReference type="Pfam" id="PF16209">
    <property type="entry name" value="PhoLip_ATPase_N"/>
    <property type="match status" value="1"/>
</dbReference>
<dbReference type="GO" id="GO:0140326">
    <property type="term" value="F:ATPase-coupled intramembrane lipid transporter activity"/>
    <property type="evidence" value="ECO:0007669"/>
    <property type="project" value="UniProtKB-EC"/>
</dbReference>
<dbReference type="InterPro" id="IPR008250">
    <property type="entry name" value="ATPase_P-typ_transduc_dom_A_sf"/>
</dbReference>
<keyword evidence="6 14" id="KW-0067">ATP-binding</keyword>
<sequence>MWISNNRRDGIGVGEEELQELGENSARINIEKMGHNRKVVGVKTDALSSEAPSTQHPGDDDSSVPNHVSWTQRPFKLVGNPTRSWYKKYVYQMLFRQREIQRSNDGRLIELDVSRTTPLIDERTGKHYINNTIRSSRYTIWTFLPLQLWFQFTKIANFYFLIMGILQLIPGLSTTGTYTTILPLLFFLSFSIAREGYDDFRRYRLDRVENRRLARVLHGARSHVTGRITIRSAGNIARKYLGNFERIIQRYGSRKDIEALPVTSETELCSRPKESSTSVFSPNPDDSVNDSWATVKWVDLKVGDVIEIQRDEQIPADIVLLYADGRDGIAYIETMALDGETNLKCRRPPDDLAKVCGTATDLENCRAHFAVENPNLDLYEFHGNVSVNKVTLPLTLENVIFRGSIMRNTKTAFGMIVNTGEECKIRMNANKKPQTKAPAIQYMTNRVVILLTAFVILLSIGCTAGYEIWTPVFEERAWYLAGAHLPLDDIFIAFAIEFNNLIPLALYVSLEIIKFAQFILLQDIEMYDPVSDTPVVCNTQTIFENLGQVSYIFSDKTGTLTENVMRFRKMGIAGTAWRHKDDETLTSDGNVPVENSLPAIQLNDSPVLDLSTDDLLQYMQLNPSTPFTAKAQIFLLALALCHTCFPEIQANGDIAFQATSPDETALVEAAQDLGFLLVDRSTRFSTLLIHPSEKDQEVREQYEILDVIEFSSKRKRMSIIVRFPDGRICLLCKGADSMVLPRLKVDEKKKEPSVAERRKRKSIDEMRVVKMRRSMQEDSMNSLERLSIGMGRPDLSRLSSDLGFRLSVGFERAHETLQTATKYWRDKSEPSSDPNLNVRRVIEEAQSLDNIDVLERTRQQIDDFACEGLRTLVYGYRFLNEAEYDSWYDIYQEATTSLTNRQEMIEAAGELIEQNLELAGATAIEDKLQKGVPETIDKLQRANIKIWMLTGDKRETAINIAHSARICKPYSQVVVLDQTSGDLEQKLASTLISASTNDHTVIVIDGQTLVSIEKNVLLAKRFYELLPLVDAVICCRASPSQKASIVKNIRRQLPKSITLAIGDGGNDIAMIQEAHVGVGISGKEGLQAARVADYSIAQFRFLQRLLLVHGHWNYVRTAKYILLTFWKEMLFYSVQIMYQRWNGYTGTSLYESDSLTVWNTLFTSLPVMLPGIFEQDLSAETLLAVPELYGYGQQSRGFDMWKYTWWMVMAGVESQLIWWLTYSLFGIVPITDDQSLFAIGDLAFSVCVVFINVKLLILQFHHKTWIPLFGAALTISGWWAWNLFLSAIYYNNPGPYTVYHAFTHEFGRNPTWWAVFVLICLVMFMCEVFVEVFGRWWGKDLVAVWQELEQDEGVRRRLREEGGEGGYGVGVELS</sequence>
<keyword evidence="21" id="KW-1185">Reference proteome</keyword>
<proteinExistence type="inferred from homology"/>
<keyword evidence="9 16" id="KW-1133">Transmembrane helix</keyword>
<feature type="binding site" evidence="14">
    <location>
        <position position="1066"/>
    </location>
    <ligand>
        <name>ATP</name>
        <dbReference type="ChEBI" id="CHEBI:30616"/>
    </ligand>
</feature>
<feature type="binding site" evidence="15">
    <location>
        <position position="555"/>
    </location>
    <ligand>
        <name>Mg(2+)</name>
        <dbReference type="ChEBI" id="CHEBI:18420"/>
    </ligand>
</feature>
<dbReference type="Gene3D" id="3.40.50.1000">
    <property type="entry name" value="HAD superfamily/HAD-like"/>
    <property type="match status" value="1"/>
</dbReference>
<dbReference type="GO" id="GO:0032456">
    <property type="term" value="P:endocytic recycling"/>
    <property type="evidence" value="ECO:0007669"/>
    <property type="project" value="TreeGrafter"/>
</dbReference>
<dbReference type="SFLD" id="SFLDF00027">
    <property type="entry name" value="p-type_atpase"/>
    <property type="match status" value="1"/>
</dbReference>
<dbReference type="Gene3D" id="3.40.1110.10">
    <property type="entry name" value="Calcium-transporting ATPase, cytoplasmic domain N"/>
    <property type="match status" value="1"/>
</dbReference>
<dbReference type="GO" id="GO:0016887">
    <property type="term" value="F:ATP hydrolysis activity"/>
    <property type="evidence" value="ECO:0007669"/>
    <property type="project" value="InterPro"/>
</dbReference>
<feature type="domain" description="P-type ATPase N-terminal" evidence="18">
    <location>
        <begin position="124"/>
        <end position="181"/>
    </location>
</feature>
<keyword evidence="5 14" id="KW-0547">Nucleotide-binding</keyword>
<dbReference type="SUPFAM" id="SSF56784">
    <property type="entry name" value="HAD-like"/>
    <property type="match status" value="1"/>
</dbReference>
<feature type="binding site" evidence="14">
    <location>
        <position position="1067"/>
    </location>
    <ligand>
        <name>ATP</name>
        <dbReference type="ChEBI" id="CHEBI:30616"/>
    </ligand>
</feature>
<feature type="binding site" evidence="15">
    <location>
        <position position="1063"/>
    </location>
    <ligand>
        <name>Mg(2+)</name>
        <dbReference type="ChEBI" id="CHEBI:18420"/>
    </ligand>
</feature>
<dbReference type="Pfam" id="PF00702">
    <property type="entry name" value="Hydrolase"/>
    <property type="match status" value="1"/>
</dbReference>
<dbReference type="EC" id="7.6.2.1" evidence="16"/>
<evidence type="ECO:0000256" key="1">
    <source>
        <dbReference type="ARBA" id="ARBA00004141"/>
    </source>
</evidence>
<feature type="transmembrane region" description="Helical" evidence="16">
    <location>
        <begin position="1265"/>
        <end position="1290"/>
    </location>
</feature>
<feature type="binding site" evidence="14">
    <location>
        <position position="950"/>
    </location>
    <ligand>
        <name>ATP</name>
        <dbReference type="ChEBI" id="CHEBI:30616"/>
    </ligand>
</feature>
<evidence type="ECO:0000256" key="5">
    <source>
        <dbReference type="ARBA" id="ARBA00022741"/>
    </source>
</evidence>
<dbReference type="InterPro" id="IPR001757">
    <property type="entry name" value="P_typ_ATPase"/>
</dbReference>
<evidence type="ECO:0000256" key="17">
    <source>
        <dbReference type="SAM" id="MobiDB-lite"/>
    </source>
</evidence>
<feature type="domain" description="P-type ATPase C-terminal" evidence="19">
    <location>
        <begin position="1089"/>
        <end position="1337"/>
    </location>
</feature>
<dbReference type="GO" id="GO:0005802">
    <property type="term" value="C:trans-Golgi network"/>
    <property type="evidence" value="ECO:0007669"/>
    <property type="project" value="TreeGrafter"/>
</dbReference>
<feature type="binding site" evidence="14">
    <location>
        <position position="556"/>
    </location>
    <ligand>
        <name>ATP</name>
        <dbReference type="ChEBI" id="CHEBI:30616"/>
    </ligand>
</feature>
<feature type="binding site" evidence="14">
    <location>
        <position position="663"/>
    </location>
    <ligand>
        <name>ATP</name>
        <dbReference type="ChEBI" id="CHEBI:30616"/>
    </ligand>
</feature>
<comment type="similarity">
    <text evidence="2 16">Belongs to the cation transport ATPase (P-type) (TC 3.A.3) family. Type IV subfamily.</text>
</comment>
<comment type="catalytic activity">
    <reaction evidence="12">
        <text>a 1,2-diacyl-sn-glycero-3-phosphoethanolamine(out) + ATP + H2O = a 1,2-diacyl-sn-glycero-3-phosphoethanolamine(in) + ADP + phosphate + H(+)</text>
        <dbReference type="Rhea" id="RHEA:66132"/>
        <dbReference type="ChEBI" id="CHEBI:15377"/>
        <dbReference type="ChEBI" id="CHEBI:15378"/>
        <dbReference type="ChEBI" id="CHEBI:30616"/>
        <dbReference type="ChEBI" id="CHEBI:43474"/>
        <dbReference type="ChEBI" id="CHEBI:64612"/>
        <dbReference type="ChEBI" id="CHEBI:456216"/>
    </reaction>
    <physiologicalReaction direction="left-to-right" evidence="12">
        <dbReference type="Rhea" id="RHEA:66133"/>
    </physiologicalReaction>
</comment>
<dbReference type="SUPFAM" id="SSF81665">
    <property type="entry name" value="Calcium ATPase, transmembrane domain M"/>
    <property type="match status" value="1"/>
</dbReference>
<feature type="transmembrane region" description="Helical" evidence="16">
    <location>
        <begin position="447"/>
        <end position="470"/>
    </location>
</feature>
<name>A0A2J6RUV1_HYAVF</name>
<accession>A0A2J6RUV1</accession>
<evidence type="ECO:0000259" key="19">
    <source>
        <dbReference type="Pfam" id="PF16212"/>
    </source>
</evidence>
<evidence type="ECO:0000259" key="18">
    <source>
        <dbReference type="Pfam" id="PF16209"/>
    </source>
</evidence>
<comment type="catalytic activity">
    <reaction evidence="11 16">
        <text>ATP + H2O + phospholipidSide 1 = ADP + phosphate + phospholipidSide 2.</text>
        <dbReference type="EC" id="7.6.2.1"/>
    </reaction>
</comment>
<feature type="binding site" evidence="14">
    <location>
        <position position="733"/>
    </location>
    <ligand>
        <name>ATP</name>
        <dbReference type="ChEBI" id="CHEBI:30616"/>
    </ligand>
</feature>
<evidence type="ECO:0000256" key="13">
    <source>
        <dbReference type="PIRSR" id="PIRSR606539-1"/>
    </source>
</evidence>
<evidence type="ECO:0000313" key="21">
    <source>
        <dbReference type="Proteomes" id="UP000235786"/>
    </source>
</evidence>
<reference evidence="20 21" key="1">
    <citation type="submission" date="2016-04" db="EMBL/GenBank/DDBJ databases">
        <title>A degradative enzymes factory behind the ericoid mycorrhizal symbiosis.</title>
        <authorList>
            <consortium name="DOE Joint Genome Institute"/>
            <person name="Martino E."/>
            <person name="Morin E."/>
            <person name="Grelet G."/>
            <person name="Kuo A."/>
            <person name="Kohler A."/>
            <person name="Daghino S."/>
            <person name="Barry K."/>
            <person name="Choi C."/>
            <person name="Cichocki N."/>
            <person name="Clum A."/>
            <person name="Copeland A."/>
            <person name="Hainaut M."/>
            <person name="Haridas S."/>
            <person name="Labutti K."/>
            <person name="Lindquist E."/>
            <person name="Lipzen A."/>
            <person name="Khouja H.-R."/>
            <person name="Murat C."/>
            <person name="Ohm R."/>
            <person name="Olson A."/>
            <person name="Spatafora J."/>
            <person name="Veneault-Fourrey C."/>
            <person name="Henrissat B."/>
            <person name="Grigoriev I."/>
            <person name="Martin F."/>
            <person name="Perotto S."/>
        </authorList>
    </citation>
    <scope>NUCLEOTIDE SEQUENCE [LARGE SCALE GENOMIC DNA]</scope>
    <source>
        <strain evidence="20 21">F</strain>
    </source>
</reference>
<gene>
    <name evidence="20" type="ORF">L207DRAFT_485696</name>
</gene>
<feature type="binding site" evidence="14">
    <location>
        <position position="952"/>
    </location>
    <ligand>
        <name>ATP</name>
        <dbReference type="ChEBI" id="CHEBI:30616"/>
    </ligand>
</feature>
<evidence type="ECO:0000313" key="20">
    <source>
        <dbReference type="EMBL" id="PMD42233.1"/>
    </source>
</evidence>
<dbReference type="Pfam" id="PF13246">
    <property type="entry name" value="Cation_ATPase"/>
    <property type="match status" value="1"/>
</dbReference>
<dbReference type="InterPro" id="IPR036412">
    <property type="entry name" value="HAD-like_sf"/>
</dbReference>
<dbReference type="InterPro" id="IPR023298">
    <property type="entry name" value="ATPase_P-typ_TM_dom_sf"/>
</dbReference>
<feature type="binding site" evidence="14">
    <location>
        <position position="951"/>
    </location>
    <ligand>
        <name>ATP</name>
        <dbReference type="ChEBI" id="CHEBI:30616"/>
    </ligand>
</feature>
<feature type="transmembrane region" description="Helical" evidence="16">
    <location>
        <begin position="178"/>
        <end position="197"/>
    </location>
</feature>
<dbReference type="SUPFAM" id="SSF81660">
    <property type="entry name" value="Metal cation-transporting ATPase, ATP-binding domain N"/>
    <property type="match status" value="1"/>
</dbReference>
<keyword evidence="4 15" id="KW-0479">Metal-binding</keyword>
<evidence type="ECO:0000256" key="11">
    <source>
        <dbReference type="ARBA" id="ARBA00034036"/>
    </source>
</evidence>
<dbReference type="PRINTS" id="PR00119">
    <property type="entry name" value="CATATPASE"/>
</dbReference>
<dbReference type="SUPFAM" id="SSF81653">
    <property type="entry name" value="Calcium ATPase, transduction domain A"/>
    <property type="match status" value="1"/>
</dbReference>
<dbReference type="STRING" id="1149755.A0A2J6RUV1"/>
<dbReference type="Gene3D" id="2.70.150.10">
    <property type="entry name" value="Calcium-transporting ATPase, cytoplasmic transduction domain A"/>
    <property type="match status" value="1"/>
</dbReference>
<dbReference type="InterPro" id="IPR018303">
    <property type="entry name" value="ATPase_P-typ_P_site"/>
</dbReference>
<evidence type="ECO:0000256" key="7">
    <source>
        <dbReference type="ARBA" id="ARBA00022842"/>
    </source>
</evidence>
<feature type="transmembrane region" description="Helical" evidence="16">
    <location>
        <begin position="1310"/>
        <end position="1330"/>
    </location>
</feature>
<evidence type="ECO:0000256" key="2">
    <source>
        <dbReference type="ARBA" id="ARBA00008109"/>
    </source>
</evidence>
<keyword evidence="3 16" id="KW-0812">Transmembrane</keyword>
<evidence type="ECO:0000256" key="4">
    <source>
        <dbReference type="ARBA" id="ARBA00022723"/>
    </source>
</evidence>
<dbReference type="GO" id="GO:0005886">
    <property type="term" value="C:plasma membrane"/>
    <property type="evidence" value="ECO:0007669"/>
    <property type="project" value="TreeGrafter"/>
</dbReference>
<evidence type="ECO:0000256" key="6">
    <source>
        <dbReference type="ARBA" id="ARBA00022840"/>
    </source>
</evidence>
<comment type="cofactor">
    <cofactor evidence="15">
        <name>Mg(2+)</name>
        <dbReference type="ChEBI" id="CHEBI:18420"/>
    </cofactor>
</comment>
<feature type="transmembrane region" description="Helical" evidence="16">
    <location>
        <begin position="1203"/>
        <end position="1225"/>
    </location>
</feature>
<evidence type="ECO:0000256" key="15">
    <source>
        <dbReference type="PIRSR" id="PIRSR606539-3"/>
    </source>
</evidence>
<feature type="binding site" evidence="15">
    <location>
        <position position="557"/>
    </location>
    <ligand>
        <name>Mg(2+)</name>
        <dbReference type="ChEBI" id="CHEBI:18420"/>
    </ligand>
</feature>
<dbReference type="PROSITE" id="PS00154">
    <property type="entry name" value="ATPASE_E1_E2"/>
    <property type="match status" value="1"/>
</dbReference>
<dbReference type="GO" id="GO:0000287">
    <property type="term" value="F:magnesium ion binding"/>
    <property type="evidence" value="ECO:0007669"/>
    <property type="project" value="UniProtKB-UniRule"/>
</dbReference>
<feature type="compositionally biased region" description="Polar residues" evidence="17">
    <location>
        <begin position="46"/>
        <end position="56"/>
    </location>
</feature>
<feature type="binding site" evidence="14">
    <location>
        <position position="1036"/>
    </location>
    <ligand>
        <name>ATP</name>
        <dbReference type="ChEBI" id="CHEBI:30616"/>
    </ligand>
</feature>
<dbReference type="InterPro" id="IPR032631">
    <property type="entry name" value="P-type_ATPase_N"/>
</dbReference>
<feature type="binding site" evidence="14">
    <location>
        <position position="557"/>
    </location>
    <ligand>
        <name>ATP</name>
        <dbReference type="ChEBI" id="CHEBI:30616"/>
    </ligand>
</feature>
<evidence type="ECO:0000256" key="12">
    <source>
        <dbReference type="ARBA" id="ARBA00049128"/>
    </source>
</evidence>
<evidence type="ECO:0000256" key="8">
    <source>
        <dbReference type="ARBA" id="ARBA00022967"/>
    </source>
</evidence>
<keyword evidence="10 16" id="KW-0472">Membrane</keyword>
<evidence type="ECO:0000256" key="14">
    <source>
        <dbReference type="PIRSR" id="PIRSR606539-2"/>
    </source>
</evidence>
<protein>
    <recommendedName>
        <fullName evidence="16">Phospholipid-transporting ATPase</fullName>
        <ecNumber evidence="16">7.6.2.1</ecNumber>
    </recommendedName>
</protein>
<feature type="region of interest" description="Disordered" evidence="17">
    <location>
        <begin position="46"/>
        <end position="67"/>
    </location>
</feature>
<feature type="active site" description="4-aspartylphosphate intermediate" evidence="13">
    <location>
        <position position="555"/>
    </location>
</feature>
<evidence type="ECO:0000256" key="16">
    <source>
        <dbReference type="RuleBase" id="RU362033"/>
    </source>
</evidence>
<dbReference type="SFLD" id="SFLDS00003">
    <property type="entry name" value="Haloacid_Dehalogenase"/>
    <property type="match status" value="1"/>
</dbReference>
<dbReference type="FunFam" id="3.40.50.1000:FF:000001">
    <property type="entry name" value="Phospholipid-transporting ATPase IC"/>
    <property type="match status" value="1"/>
</dbReference>
<dbReference type="EMBL" id="KZ613943">
    <property type="protein sequence ID" value="PMD42233.1"/>
    <property type="molecule type" value="Genomic_DNA"/>
</dbReference>
<evidence type="ECO:0000256" key="10">
    <source>
        <dbReference type="ARBA" id="ARBA00023136"/>
    </source>
</evidence>
<dbReference type="GO" id="GO:0006892">
    <property type="term" value="P:post-Golgi vesicle-mediated transport"/>
    <property type="evidence" value="ECO:0007669"/>
    <property type="project" value="TreeGrafter"/>
</dbReference>
<dbReference type="InterPro" id="IPR023214">
    <property type="entry name" value="HAD_sf"/>
</dbReference>
<feature type="binding site" evidence="14">
    <location>
        <position position="710"/>
    </location>
    <ligand>
        <name>ATP</name>
        <dbReference type="ChEBI" id="CHEBI:30616"/>
    </ligand>
</feature>
<dbReference type="GO" id="GO:0005524">
    <property type="term" value="F:ATP binding"/>
    <property type="evidence" value="ECO:0007669"/>
    <property type="project" value="UniProtKB-UniRule"/>
</dbReference>
<dbReference type="FunFam" id="3.40.50.1000:FF:000172">
    <property type="entry name" value="Phospholipid-transporting ATPase"/>
    <property type="match status" value="1"/>
</dbReference>
<dbReference type="Pfam" id="PF16212">
    <property type="entry name" value="PhoLip_ATPase_C"/>
    <property type="match status" value="1"/>
</dbReference>
<organism evidence="20 21">
    <name type="scientific">Hyaloscypha variabilis (strain UAMH 11265 / GT02V1 / F)</name>
    <name type="common">Meliniomyces variabilis</name>
    <dbReference type="NCBI Taxonomy" id="1149755"/>
    <lineage>
        <taxon>Eukaryota</taxon>
        <taxon>Fungi</taxon>
        <taxon>Dikarya</taxon>
        <taxon>Ascomycota</taxon>
        <taxon>Pezizomycotina</taxon>
        <taxon>Leotiomycetes</taxon>
        <taxon>Helotiales</taxon>
        <taxon>Hyaloscyphaceae</taxon>
        <taxon>Hyaloscypha</taxon>
        <taxon>Hyaloscypha variabilis</taxon>
    </lineage>
</organism>
<feature type="binding site" evidence="14">
    <location>
        <position position="1042"/>
    </location>
    <ligand>
        <name>ATP</name>
        <dbReference type="ChEBI" id="CHEBI:30616"/>
    </ligand>
</feature>
<dbReference type="OrthoDB" id="377733at2759"/>
<dbReference type="NCBIfam" id="TIGR01494">
    <property type="entry name" value="ATPase_P-type"/>
    <property type="match status" value="2"/>
</dbReference>
<evidence type="ECO:0000256" key="9">
    <source>
        <dbReference type="ARBA" id="ARBA00022989"/>
    </source>
</evidence>
<dbReference type="SFLD" id="SFLDG00002">
    <property type="entry name" value="C1.7:_P-type_atpase_like"/>
    <property type="match status" value="1"/>
</dbReference>
<feature type="transmembrane region" description="Helical" evidence="16">
    <location>
        <begin position="1237"/>
        <end position="1258"/>
    </location>
</feature>
<dbReference type="InterPro" id="IPR032630">
    <property type="entry name" value="P_typ_ATPase_c"/>
</dbReference>
<dbReference type="PANTHER" id="PTHR24092:SF174">
    <property type="entry name" value="PHOSPHOLIPID-TRANSPORTING ATPASE DNF3-RELATED"/>
    <property type="match status" value="1"/>
</dbReference>
<dbReference type="PANTHER" id="PTHR24092">
    <property type="entry name" value="PROBABLE PHOSPHOLIPID-TRANSPORTING ATPASE"/>
    <property type="match status" value="1"/>
</dbReference>
<evidence type="ECO:0000256" key="3">
    <source>
        <dbReference type="ARBA" id="ARBA00022692"/>
    </source>
</evidence>
<keyword evidence="7 15" id="KW-0460">Magnesium</keyword>
<dbReference type="GO" id="GO:0045332">
    <property type="term" value="P:phospholipid translocation"/>
    <property type="evidence" value="ECO:0007669"/>
    <property type="project" value="TreeGrafter"/>
</dbReference>
<feature type="binding site" evidence="14">
    <location>
        <position position="555"/>
    </location>
    <ligand>
        <name>ATP</name>
        <dbReference type="ChEBI" id="CHEBI:30616"/>
    </ligand>
</feature>
<feature type="binding site" evidence="15">
    <location>
        <position position="1067"/>
    </location>
    <ligand>
        <name>Mg(2+)</name>
        <dbReference type="ChEBI" id="CHEBI:18420"/>
    </ligand>
</feature>
<dbReference type="InterPro" id="IPR023299">
    <property type="entry name" value="ATPase_P-typ_cyto_dom_N"/>
</dbReference>
<dbReference type="InterPro" id="IPR044492">
    <property type="entry name" value="P_typ_ATPase_HD_dom"/>
</dbReference>
<dbReference type="NCBIfam" id="TIGR01652">
    <property type="entry name" value="ATPase-Plipid"/>
    <property type="match status" value="2"/>
</dbReference>
<dbReference type="InterPro" id="IPR006539">
    <property type="entry name" value="P-type_ATPase_IV"/>
</dbReference>